<evidence type="ECO:0000256" key="2">
    <source>
        <dbReference type="ARBA" id="ARBA00007103"/>
    </source>
</evidence>
<dbReference type="AlphaFoldDB" id="A0A941ID25"/>
<evidence type="ECO:0000256" key="3">
    <source>
        <dbReference type="ARBA" id="ARBA00022605"/>
    </source>
</evidence>
<evidence type="ECO:0000256" key="5">
    <source>
        <dbReference type="ARBA" id="ARBA00022898"/>
    </source>
</evidence>
<evidence type="ECO:0000256" key="1">
    <source>
        <dbReference type="ARBA" id="ARBA00001933"/>
    </source>
</evidence>
<evidence type="ECO:0000259" key="7">
    <source>
        <dbReference type="Pfam" id="PF00291"/>
    </source>
</evidence>
<dbReference type="Pfam" id="PF00291">
    <property type="entry name" value="PALP"/>
    <property type="match status" value="1"/>
</dbReference>
<dbReference type="FunFam" id="3.40.50.1100:FF:000118">
    <property type="entry name" value="Related to CYS4-cystathionine beta-synthase"/>
    <property type="match status" value="1"/>
</dbReference>
<comment type="cofactor">
    <cofactor evidence="1">
        <name>pyridoxal 5'-phosphate</name>
        <dbReference type="ChEBI" id="CHEBI:597326"/>
    </cofactor>
</comment>
<keyword evidence="6" id="KW-0198">Cysteine biosynthesis</keyword>
<dbReference type="GO" id="GO:0006535">
    <property type="term" value="P:cysteine biosynthetic process from serine"/>
    <property type="evidence" value="ECO:0007669"/>
    <property type="project" value="InterPro"/>
</dbReference>
<dbReference type="PROSITE" id="PS00901">
    <property type="entry name" value="CYS_SYNTHASE"/>
    <property type="match status" value="1"/>
</dbReference>
<dbReference type="FunFam" id="3.40.50.1100:FF:000016">
    <property type="entry name" value="Cysteine synthase A"/>
    <property type="match status" value="1"/>
</dbReference>
<keyword evidence="3" id="KW-0028">Amino-acid biosynthesis</keyword>
<sequence length="306" mass="32876">MAVYRSIQGLIGNTPLLEITQFSLPSGVRLFAKLEFFNPGGSVKDRLGQILIKEAMNKRLLNPGDTIIEPTAGNTGIGLAIAAISHGFSVILCVPEHFSQEKQTIMQALGATVITTPRELGMKGAIAKSRALLKEIPNSFSPQQFSNPANPITYYQTLAPEIWNDLDGNMDTFIAGAGSAGTFIGSSKYFKEKNPNVRAVIVEPEGSIIAGGKPGSHRTEGIGMEFFPNYMDKTLIDEIYTISDDHAFEYVAKLAKKEGLLVGSSSGSVMFAAIQEAQRATPGSTIVTVFPDGSDRYLSKGIYTSS</sequence>
<gene>
    <name evidence="8" type="ORF">KCX74_18260</name>
</gene>
<dbReference type="InterPro" id="IPR050214">
    <property type="entry name" value="Cys_Synth/Cystath_Beta-Synth"/>
</dbReference>
<dbReference type="InterPro" id="IPR001926">
    <property type="entry name" value="TrpB-like_PALP"/>
</dbReference>
<dbReference type="GO" id="GO:0016765">
    <property type="term" value="F:transferase activity, transferring alkyl or aryl (other than methyl) groups"/>
    <property type="evidence" value="ECO:0007669"/>
    <property type="project" value="UniProtKB-ARBA"/>
</dbReference>
<dbReference type="Gene3D" id="3.40.50.1100">
    <property type="match status" value="2"/>
</dbReference>
<feature type="domain" description="Tryptophan synthase beta chain-like PALP" evidence="7">
    <location>
        <begin position="8"/>
        <end position="292"/>
    </location>
</feature>
<evidence type="ECO:0000256" key="4">
    <source>
        <dbReference type="ARBA" id="ARBA00022679"/>
    </source>
</evidence>
<evidence type="ECO:0000313" key="8">
    <source>
        <dbReference type="EMBL" id="MBR7797972.1"/>
    </source>
</evidence>
<evidence type="ECO:0000256" key="6">
    <source>
        <dbReference type="ARBA" id="ARBA00023192"/>
    </source>
</evidence>
<dbReference type="CDD" id="cd01561">
    <property type="entry name" value="CBS_like"/>
    <property type="match status" value="1"/>
</dbReference>
<keyword evidence="4" id="KW-0808">Transferase</keyword>
<evidence type="ECO:0000313" key="9">
    <source>
        <dbReference type="Proteomes" id="UP000675284"/>
    </source>
</evidence>
<dbReference type="RefSeq" id="WP_026679653.1">
    <property type="nucleotide sequence ID" value="NZ_JAGSOT010000079.1"/>
</dbReference>
<accession>A0A941ID25</accession>
<comment type="similarity">
    <text evidence="2">Belongs to the cysteine synthase/cystathionine beta-synthase family.</text>
</comment>
<keyword evidence="9" id="KW-1185">Reference proteome</keyword>
<comment type="caution">
    <text evidence="8">The sequence shown here is derived from an EMBL/GenBank/DDBJ whole genome shotgun (WGS) entry which is preliminary data.</text>
</comment>
<dbReference type="EMBL" id="JAGSOT010000079">
    <property type="protein sequence ID" value="MBR7797972.1"/>
    <property type="molecule type" value="Genomic_DNA"/>
</dbReference>
<dbReference type="SUPFAM" id="SSF53686">
    <property type="entry name" value="Tryptophan synthase beta subunit-like PLP-dependent enzymes"/>
    <property type="match status" value="1"/>
</dbReference>
<reference evidence="8" key="1">
    <citation type="submission" date="2021-04" db="EMBL/GenBank/DDBJ databases">
        <title>Isolation and polyphasic classification of algal microorganism.</title>
        <authorList>
            <person name="Wang S."/>
        </authorList>
    </citation>
    <scope>NUCLEOTIDE SEQUENCE</scope>
    <source>
        <strain evidence="8">720a</strain>
    </source>
</reference>
<proteinExistence type="inferred from homology"/>
<dbReference type="InterPro" id="IPR036052">
    <property type="entry name" value="TrpB-like_PALP_sf"/>
</dbReference>
<dbReference type="Proteomes" id="UP000675284">
    <property type="component" value="Unassembled WGS sequence"/>
</dbReference>
<organism evidence="8 9">
    <name type="scientific">Virgibacillus salarius</name>
    <dbReference type="NCBI Taxonomy" id="447199"/>
    <lineage>
        <taxon>Bacteria</taxon>
        <taxon>Bacillati</taxon>
        <taxon>Bacillota</taxon>
        <taxon>Bacilli</taxon>
        <taxon>Bacillales</taxon>
        <taxon>Bacillaceae</taxon>
        <taxon>Virgibacillus</taxon>
    </lineage>
</organism>
<dbReference type="PANTHER" id="PTHR10314">
    <property type="entry name" value="CYSTATHIONINE BETA-SYNTHASE"/>
    <property type="match status" value="1"/>
</dbReference>
<name>A0A941ID25_9BACI</name>
<keyword evidence="5" id="KW-0663">Pyridoxal phosphate</keyword>
<dbReference type="InterPro" id="IPR001216">
    <property type="entry name" value="P-phosphate_BS"/>
</dbReference>
<protein>
    <submittedName>
        <fullName evidence="8">Cysteine synthase family protein</fullName>
    </submittedName>
</protein>